<reference evidence="2 3" key="1">
    <citation type="submission" date="2013-09" db="EMBL/GenBank/DDBJ databases">
        <title>Genome sequencing of Arenimonas composti.</title>
        <authorList>
            <person name="Chen F."/>
            <person name="Wang G."/>
        </authorList>
    </citation>
    <scope>NUCLEOTIDE SEQUENCE [LARGE SCALE GENOMIC DNA]</scope>
    <source>
        <strain evidence="2 3">TR7-09</strain>
    </source>
</reference>
<feature type="signal peptide" evidence="1">
    <location>
        <begin position="1"/>
        <end position="20"/>
    </location>
</feature>
<dbReference type="Proteomes" id="UP000029391">
    <property type="component" value="Unassembled WGS sequence"/>
</dbReference>
<organism evidence="2 3">
    <name type="scientific">Arenimonas composti TR7-09 = DSM 18010</name>
    <dbReference type="NCBI Taxonomy" id="1121013"/>
    <lineage>
        <taxon>Bacteria</taxon>
        <taxon>Pseudomonadati</taxon>
        <taxon>Pseudomonadota</taxon>
        <taxon>Gammaproteobacteria</taxon>
        <taxon>Lysobacterales</taxon>
        <taxon>Lysobacteraceae</taxon>
        <taxon>Arenimonas</taxon>
    </lineage>
</organism>
<dbReference type="RefSeq" id="WP_026816568.1">
    <property type="nucleotide sequence ID" value="NZ_AUFF01000002.1"/>
</dbReference>
<dbReference type="SUPFAM" id="SSF55166">
    <property type="entry name" value="Hedgehog/DD-peptidase"/>
    <property type="match status" value="1"/>
</dbReference>
<name>A0A091BFE6_9GAMM</name>
<evidence type="ECO:0000256" key="1">
    <source>
        <dbReference type="SAM" id="SignalP"/>
    </source>
</evidence>
<evidence type="ECO:0000313" key="2">
    <source>
        <dbReference type="EMBL" id="KFN51423.1"/>
    </source>
</evidence>
<dbReference type="Gene3D" id="3.30.1380.10">
    <property type="match status" value="1"/>
</dbReference>
<proteinExistence type="predicted"/>
<dbReference type="AlphaFoldDB" id="A0A091BFE6"/>
<dbReference type="EMBL" id="AWXU01000006">
    <property type="protein sequence ID" value="KFN51423.1"/>
    <property type="molecule type" value="Genomic_DNA"/>
</dbReference>
<accession>A0A091BFE6</accession>
<evidence type="ECO:0000313" key="3">
    <source>
        <dbReference type="Proteomes" id="UP000029391"/>
    </source>
</evidence>
<sequence>MSACALALAGALAATGQARAPAAAVARPGDVEQRACLQRAEAALTAEARATLRRITGQERRLLALRGYLRSPDLAGRWTWSAQQVADWRHSPDHARALREIARVQERFATLNPGYRLHVNTEVRSVDTQVLRWNDNRSVARAAAALAPQARRACLGEGAEGFVAWLRGSELAVPPNLAVPGLSPHGQGRAFDFQVFRGERLVAGTDSRRIQADWRDGGWAEKLAEAVRISDAFAGPLVSPDEPWHYDYLPPPP</sequence>
<dbReference type="eggNOG" id="COG1876">
    <property type="taxonomic scope" value="Bacteria"/>
</dbReference>
<protein>
    <recommendedName>
        <fullName evidence="4">Peptidase M15B domain-containing protein</fullName>
    </recommendedName>
</protein>
<comment type="caution">
    <text evidence="2">The sequence shown here is derived from an EMBL/GenBank/DDBJ whole genome shotgun (WGS) entry which is preliminary data.</text>
</comment>
<keyword evidence="1" id="KW-0732">Signal</keyword>
<gene>
    <name evidence="2" type="ORF">P873_02850</name>
</gene>
<evidence type="ECO:0008006" key="4">
    <source>
        <dbReference type="Google" id="ProtNLM"/>
    </source>
</evidence>
<keyword evidence="3" id="KW-1185">Reference proteome</keyword>
<feature type="chain" id="PRO_5001869760" description="Peptidase M15B domain-containing protein" evidence="1">
    <location>
        <begin position="21"/>
        <end position="253"/>
    </location>
</feature>
<dbReference type="OrthoDB" id="177147at2"/>
<dbReference type="InterPro" id="IPR009045">
    <property type="entry name" value="Zn_M74/Hedgehog-like"/>
</dbReference>
<dbReference type="STRING" id="1121013.GCA_000426365_01203"/>